<dbReference type="OrthoDB" id="9801642at2"/>
<dbReference type="SUPFAM" id="SSF53756">
    <property type="entry name" value="UDP-Glycosyltransferase/glycogen phosphorylase"/>
    <property type="match status" value="1"/>
</dbReference>
<dbReference type="EMBL" id="FOKY01000001">
    <property type="protein sequence ID" value="SFB68615.1"/>
    <property type="molecule type" value="Genomic_DNA"/>
</dbReference>
<dbReference type="GO" id="GO:0016020">
    <property type="term" value="C:membrane"/>
    <property type="evidence" value="ECO:0007669"/>
    <property type="project" value="GOC"/>
</dbReference>
<evidence type="ECO:0000256" key="6">
    <source>
        <dbReference type="ARBA" id="ARBA00022676"/>
    </source>
</evidence>
<evidence type="ECO:0000313" key="11">
    <source>
        <dbReference type="Proteomes" id="UP000240042"/>
    </source>
</evidence>
<keyword evidence="4" id="KW-0444">Lipid biosynthesis</keyword>
<dbReference type="EC" id="2.4.1.182" evidence="2"/>
<reference evidence="11" key="1">
    <citation type="submission" date="2016-10" db="EMBL/GenBank/DDBJ databases">
        <authorList>
            <person name="Varghese N."/>
            <person name="Submissions S."/>
        </authorList>
    </citation>
    <scope>NUCLEOTIDE SEQUENCE [LARGE SCALE GENOMIC DNA]</scope>
    <source>
        <strain evidence="11">ATCC 43811</strain>
    </source>
</reference>
<evidence type="ECO:0000256" key="8">
    <source>
        <dbReference type="ARBA" id="ARBA00023098"/>
    </source>
</evidence>
<keyword evidence="8" id="KW-0443">Lipid metabolism</keyword>
<evidence type="ECO:0000256" key="7">
    <source>
        <dbReference type="ARBA" id="ARBA00022679"/>
    </source>
</evidence>
<evidence type="ECO:0000256" key="3">
    <source>
        <dbReference type="ARBA" id="ARBA00020902"/>
    </source>
</evidence>
<dbReference type="Proteomes" id="UP000240042">
    <property type="component" value="Unassembled WGS sequence"/>
</dbReference>
<dbReference type="AlphaFoldDB" id="A0A1I1D109"/>
<dbReference type="STRING" id="34097.SAMN02745150_00195"/>
<protein>
    <recommendedName>
        <fullName evidence="3">Lipid-A-disaccharide synthase</fullName>
        <ecNumber evidence="2">2.4.1.182</ecNumber>
    </recommendedName>
</protein>
<dbReference type="GO" id="GO:0009245">
    <property type="term" value="P:lipid A biosynthetic process"/>
    <property type="evidence" value="ECO:0007669"/>
    <property type="project" value="UniProtKB-KW"/>
</dbReference>
<keyword evidence="5" id="KW-0441">Lipid A biosynthesis</keyword>
<comment type="function">
    <text evidence="1">Condensation of UDP-2,3-diacylglucosamine and 2,3-diacylglucosamine-1-phosphate to form lipid A disaccharide, a precursor of lipid A, a phosphorylated glycolipid that anchors the lipopolysaccharide to the outer membrane of the cell.</text>
</comment>
<keyword evidence="7" id="KW-0808">Transferase</keyword>
<dbReference type="RefSeq" id="WP_092317355.1">
    <property type="nucleotide sequence ID" value="NZ_FOKY01000001.1"/>
</dbReference>
<evidence type="ECO:0000256" key="1">
    <source>
        <dbReference type="ARBA" id="ARBA00002056"/>
    </source>
</evidence>
<name>A0A1I1D109_BREAD</name>
<keyword evidence="6" id="KW-0328">Glycosyltransferase</keyword>
<evidence type="ECO:0000256" key="4">
    <source>
        <dbReference type="ARBA" id="ARBA00022516"/>
    </source>
</evidence>
<dbReference type="GO" id="GO:0005543">
    <property type="term" value="F:phospholipid binding"/>
    <property type="evidence" value="ECO:0007669"/>
    <property type="project" value="TreeGrafter"/>
</dbReference>
<keyword evidence="11" id="KW-1185">Reference proteome</keyword>
<organism evidence="10 11">
    <name type="scientific">Brevinema andersonii</name>
    <dbReference type="NCBI Taxonomy" id="34097"/>
    <lineage>
        <taxon>Bacteria</taxon>
        <taxon>Pseudomonadati</taxon>
        <taxon>Spirochaetota</taxon>
        <taxon>Spirochaetia</taxon>
        <taxon>Brevinematales</taxon>
        <taxon>Brevinemataceae</taxon>
        <taxon>Brevinema</taxon>
    </lineage>
</organism>
<evidence type="ECO:0000256" key="5">
    <source>
        <dbReference type="ARBA" id="ARBA00022556"/>
    </source>
</evidence>
<dbReference type="PANTHER" id="PTHR30372">
    <property type="entry name" value="LIPID-A-DISACCHARIDE SYNTHASE"/>
    <property type="match status" value="1"/>
</dbReference>
<dbReference type="Pfam" id="PF02684">
    <property type="entry name" value="LpxB"/>
    <property type="match status" value="1"/>
</dbReference>
<evidence type="ECO:0000256" key="9">
    <source>
        <dbReference type="ARBA" id="ARBA00048975"/>
    </source>
</evidence>
<comment type="catalytic activity">
    <reaction evidence="9">
        <text>a lipid X + a UDP-2-N,3-O-bis[(3R)-3-hydroxyacyl]-alpha-D-glucosamine = a lipid A disaccharide + UDP + H(+)</text>
        <dbReference type="Rhea" id="RHEA:67828"/>
        <dbReference type="ChEBI" id="CHEBI:15378"/>
        <dbReference type="ChEBI" id="CHEBI:58223"/>
        <dbReference type="ChEBI" id="CHEBI:137748"/>
        <dbReference type="ChEBI" id="CHEBI:176338"/>
        <dbReference type="ChEBI" id="CHEBI:176343"/>
        <dbReference type="EC" id="2.4.1.182"/>
    </reaction>
</comment>
<dbReference type="PANTHER" id="PTHR30372:SF4">
    <property type="entry name" value="LIPID-A-DISACCHARIDE SYNTHASE, MITOCHONDRIAL-RELATED"/>
    <property type="match status" value="1"/>
</dbReference>
<gene>
    <name evidence="10" type="ORF">SAMN02745150_00195</name>
</gene>
<accession>A0A1I1D109</accession>
<proteinExistence type="predicted"/>
<evidence type="ECO:0000256" key="2">
    <source>
        <dbReference type="ARBA" id="ARBA00012687"/>
    </source>
</evidence>
<sequence>MGKIFIIAGEVSGDMFAAQLMSDISQKKQVQFVGYGGQHMLKQGLMPLYEDNTLFSAVGILEAGRFLFKQWKMLRKIVPYVKKHHIKNIVLVDHEVFNILAAKKIRKALGSSVKIFFFIPPRVSMWGKKTAPVVASLCDALFCYMHPDVAIYKQYTDKAFYFGNPLSAKLKNFIPNKQFYQKHNLNSHIQYIALMPGSRLQEIDSLLPVFLRTAKRFYNQHTVEFLMAIAHQGLRQRIEKELKKQNFRHAVHILDDSSLEVMAHCKYGLVGAGTITLETVMTGMYPIIAYKVNPITFWMIRKSEDLPDSTLIGLPNVFLQQRIFPELLQFEVNEENLCRELNFIHNMQTTMREYVMLDAQERLSDALGSIHSIEKVADYIIEHMQDTISG</sequence>
<dbReference type="GO" id="GO:0008915">
    <property type="term" value="F:lipid-A-disaccharide synthase activity"/>
    <property type="evidence" value="ECO:0007669"/>
    <property type="project" value="UniProtKB-EC"/>
</dbReference>
<evidence type="ECO:0000313" key="10">
    <source>
        <dbReference type="EMBL" id="SFB68615.1"/>
    </source>
</evidence>
<dbReference type="InterPro" id="IPR003835">
    <property type="entry name" value="Glyco_trans_19"/>
</dbReference>